<protein>
    <submittedName>
        <fullName evidence="2">Uncharacterized protein</fullName>
    </submittedName>
</protein>
<feature type="compositionally biased region" description="Basic and acidic residues" evidence="1">
    <location>
        <begin position="45"/>
        <end position="67"/>
    </location>
</feature>
<proteinExistence type="predicted"/>
<reference evidence="2" key="1">
    <citation type="journal article" date="2020" name="Stud. Mycol.">
        <title>101 Dothideomycetes genomes: a test case for predicting lifestyles and emergence of pathogens.</title>
        <authorList>
            <person name="Haridas S."/>
            <person name="Albert R."/>
            <person name="Binder M."/>
            <person name="Bloem J."/>
            <person name="Labutti K."/>
            <person name="Salamov A."/>
            <person name="Andreopoulos B."/>
            <person name="Baker S."/>
            <person name="Barry K."/>
            <person name="Bills G."/>
            <person name="Bluhm B."/>
            <person name="Cannon C."/>
            <person name="Castanera R."/>
            <person name="Culley D."/>
            <person name="Daum C."/>
            <person name="Ezra D."/>
            <person name="Gonzalez J."/>
            <person name="Henrissat B."/>
            <person name="Kuo A."/>
            <person name="Liang C."/>
            <person name="Lipzen A."/>
            <person name="Lutzoni F."/>
            <person name="Magnuson J."/>
            <person name="Mondo S."/>
            <person name="Nolan M."/>
            <person name="Ohm R."/>
            <person name="Pangilinan J."/>
            <person name="Park H.-J."/>
            <person name="Ramirez L."/>
            <person name="Alfaro M."/>
            <person name="Sun H."/>
            <person name="Tritt A."/>
            <person name="Yoshinaga Y."/>
            <person name="Zwiers L.-H."/>
            <person name="Turgeon B."/>
            <person name="Goodwin S."/>
            <person name="Spatafora J."/>
            <person name="Crous P."/>
            <person name="Grigoriev I."/>
        </authorList>
    </citation>
    <scope>NUCLEOTIDE SEQUENCE</scope>
    <source>
        <strain evidence="2">CBS 115976</strain>
    </source>
</reference>
<name>A0A6A6UPF8_9PEZI</name>
<feature type="region of interest" description="Disordered" evidence="1">
    <location>
        <begin position="1"/>
        <end position="22"/>
    </location>
</feature>
<evidence type="ECO:0000256" key="1">
    <source>
        <dbReference type="SAM" id="MobiDB-lite"/>
    </source>
</evidence>
<evidence type="ECO:0000313" key="2">
    <source>
        <dbReference type="EMBL" id="KAF2674132.1"/>
    </source>
</evidence>
<sequence>MNDNTSGHTSSNAGGSAGNAIKSGLTKIHGLGEAIRGNVNTFADDVTHTDDTKSRAVTDRGMNELDTGHYQGHGEFPGAGVTPADTASERARRDVQGEGGHVGTGDATYQQQNPLSGNSANLQGNVMGTRDANPRV</sequence>
<dbReference type="AlphaFoldDB" id="A0A6A6UPF8"/>
<keyword evidence="3" id="KW-1185">Reference proteome</keyword>
<feature type="compositionally biased region" description="Polar residues" evidence="1">
    <location>
        <begin position="1"/>
        <end position="14"/>
    </location>
</feature>
<evidence type="ECO:0000313" key="3">
    <source>
        <dbReference type="Proteomes" id="UP000799302"/>
    </source>
</evidence>
<dbReference type="OrthoDB" id="2590867at2759"/>
<organism evidence="2 3">
    <name type="scientific">Microthyrium microscopicum</name>
    <dbReference type="NCBI Taxonomy" id="703497"/>
    <lineage>
        <taxon>Eukaryota</taxon>
        <taxon>Fungi</taxon>
        <taxon>Dikarya</taxon>
        <taxon>Ascomycota</taxon>
        <taxon>Pezizomycotina</taxon>
        <taxon>Dothideomycetes</taxon>
        <taxon>Dothideomycetes incertae sedis</taxon>
        <taxon>Microthyriales</taxon>
        <taxon>Microthyriaceae</taxon>
        <taxon>Microthyrium</taxon>
    </lineage>
</organism>
<feature type="compositionally biased region" description="Polar residues" evidence="1">
    <location>
        <begin position="107"/>
        <end position="126"/>
    </location>
</feature>
<dbReference type="Proteomes" id="UP000799302">
    <property type="component" value="Unassembled WGS sequence"/>
</dbReference>
<feature type="region of interest" description="Disordered" evidence="1">
    <location>
        <begin position="44"/>
        <end position="136"/>
    </location>
</feature>
<dbReference type="EMBL" id="MU004230">
    <property type="protein sequence ID" value="KAF2674132.1"/>
    <property type="molecule type" value="Genomic_DNA"/>
</dbReference>
<gene>
    <name evidence="2" type="ORF">BT63DRAFT_3081</name>
</gene>
<accession>A0A6A6UPF8</accession>
<feature type="compositionally biased region" description="Basic and acidic residues" evidence="1">
    <location>
        <begin position="87"/>
        <end position="96"/>
    </location>
</feature>